<evidence type="ECO:0000256" key="1">
    <source>
        <dbReference type="SAM" id="Phobius"/>
    </source>
</evidence>
<dbReference type="AlphaFoldDB" id="A0A482WJD2"/>
<feature type="transmembrane region" description="Helical" evidence="1">
    <location>
        <begin position="101"/>
        <end position="122"/>
    </location>
</feature>
<gene>
    <name evidence="2" type="ORF">LSTR_LSTR009059</name>
</gene>
<dbReference type="Proteomes" id="UP000291343">
    <property type="component" value="Unassembled WGS sequence"/>
</dbReference>
<protein>
    <submittedName>
        <fullName evidence="2">Uncharacterized protein</fullName>
    </submittedName>
</protein>
<dbReference type="PANTHER" id="PTHR36694:SF11">
    <property type="entry name" value="LP21121P-RELATED"/>
    <property type="match status" value="1"/>
</dbReference>
<keyword evidence="1" id="KW-0812">Transmembrane</keyword>
<dbReference type="Pfam" id="PF15860">
    <property type="entry name" value="DUF4728"/>
    <property type="match status" value="1"/>
</dbReference>
<feature type="transmembrane region" description="Helical" evidence="1">
    <location>
        <begin position="67"/>
        <end position="89"/>
    </location>
</feature>
<dbReference type="FunCoup" id="A0A482WJD2">
    <property type="interactions" value="7"/>
</dbReference>
<dbReference type="OrthoDB" id="10067585at2759"/>
<keyword evidence="1" id="KW-0472">Membrane</keyword>
<evidence type="ECO:0000313" key="3">
    <source>
        <dbReference type="Proteomes" id="UP000291343"/>
    </source>
</evidence>
<dbReference type="InParanoid" id="A0A482WJD2"/>
<sequence length="286" mass="31695">MANFVHEERHYWSGNTTIPHSHSFLEPGTISPTTMAFNLVALICGCLGALTCFLLVYAIYTDQRIFLVPWIFAIATTTSVDLAHSLYMFALETMSFNPMTAILFTIDFFLLCLNVYCLLCVVSQYQEYIAGRGTAEFDIRVPPVRYMAQSTDVTVSSRRAATYQDTGGSPTQVLPPCPPFPGADELSFCPLPPPQLPPVGGGGGGALAQRRLSKKHVQFGCEERTPDYLRVHWKEEQADCVDRETVIPESPVVWTNSVAQRQIQLFDTEPLIHTLTGCTPHQSGVN</sequence>
<keyword evidence="1" id="KW-1133">Transmembrane helix</keyword>
<reference evidence="2 3" key="1">
    <citation type="journal article" date="2017" name="Gigascience">
        <title>Genome sequence of the small brown planthopper, Laodelphax striatellus.</title>
        <authorList>
            <person name="Zhu J."/>
            <person name="Jiang F."/>
            <person name="Wang X."/>
            <person name="Yang P."/>
            <person name="Bao Y."/>
            <person name="Zhao W."/>
            <person name="Wang W."/>
            <person name="Lu H."/>
            <person name="Wang Q."/>
            <person name="Cui N."/>
            <person name="Li J."/>
            <person name="Chen X."/>
            <person name="Luo L."/>
            <person name="Yu J."/>
            <person name="Kang L."/>
            <person name="Cui F."/>
        </authorList>
    </citation>
    <scope>NUCLEOTIDE SEQUENCE [LARGE SCALE GENOMIC DNA]</scope>
    <source>
        <strain evidence="2">Lst14</strain>
    </source>
</reference>
<keyword evidence="3" id="KW-1185">Reference proteome</keyword>
<comment type="caution">
    <text evidence="2">The sequence shown here is derived from an EMBL/GenBank/DDBJ whole genome shotgun (WGS) entry which is preliminary data.</text>
</comment>
<evidence type="ECO:0000313" key="2">
    <source>
        <dbReference type="EMBL" id="RZF33603.1"/>
    </source>
</evidence>
<dbReference type="PANTHER" id="PTHR36694">
    <property type="entry name" value="PASIFLORA 1, ISOFORM A-RELATED"/>
    <property type="match status" value="1"/>
</dbReference>
<dbReference type="InterPro" id="IPR031720">
    <property type="entry name" value="DUF4728"/>
</dbReference>
<feature type="transmembrane region" description="Helical" evidence="1">
    <location>
        <begin position="35"/>
        <end position="60"/>
    </location>
</feature>
<organism evidence="2 3">
    <name type="scientific">Laodelphax striatellus</name>
    <name type="common">Small brown planthopper</name>
    <name type="synonym">Delphax striatella</name>
    <dbReference type="NCBI Taxonomy" id="195883"/>
    <lineage>
        <taxon>Eukaryota</taxon>
        <taxon>Metazoa</taxon>
        <taxon>Ecdysozoa</taxon>
        <taxon>Arthropoda</taxon>
        <taxon>Hexapoda</taxon>
        <taxon>Insecta</taxon>
        <taxon>Pterygota</taxon>
        <taxon>Neoptera</taxon>
        <taxon>Paraneoptera</taxon>
        <taxon>Hemiptera</taxon>
        <taxon>Auchenorrhyncha</taxon>
        <taxon>Fulgoroidea</taxon>
        <taxon>Delphacidae</taxon>
        <taxon>Criomorphinae</taxon>
        <taxon>Laodelphax</taxon>
    </lineage>
</organism>
<accession>A0A482WJD2</accession>
<proteinExistence type="predicted"/>
<dbReference type="EMBL" id="QKKF02033621">
    <property type="protein sequence ID" value="RZF33603.1"/>
    <property type="molecule type" value="Genomic_DNA"/>
</dbReference>
<name>A0A482WJD2_LAOST</name>